<evidence type="ECO:0000256" key="8">
    <source>
        <dbReference type="PROSITE-ProRule" id="PRU00782"/>
    </source>
</evidence>
<comment type="caution">
    <text evidence="14">The sequence shown here is derived from an EMBL/GenBank/DDBJ whole genome shotgun (WGS) entry which is preliminary data.</text>
</comment>
<dbReference type="Pfam" id="PF01843">
    <property type="entry name" value="DIL"/>
    <property type="match status" value="1"/>
</dbReference>
<dbReference type="SUPFAM" id="SSF52540">
    <property type="entry name" value="P-loop containing nucleoside triphosphate hydrolases"/>
    <property type="match status" value="2"/>
</dbReference>
<dbReference type="PROSITE" id="PS51126">
    <property type="entry name" value="DILUTE"/>
    <property type="match status" value="1"/>
</dbReference>
<dbReference type="PROSITE" id="PS51456">
    <property type="entry name" value="MYOSIN_MOTOR"/>
    <property type="match status" value="1"/>
</dbReference>
<evidence type="ECO:0000256" key="1">
    <source>
        <dbReference type="ARBA" id="ARBA00022737"/>
    </source>
</evidence>
<dbReference type="FunFam" id="1.20.5.190:FF:000106">
    <property type="match status" value="2"/>
</dbReference>
<protein>
    <submittedName>
        <fullName evidence="14">Uncharacterized protein</fullName>
    </submittedName>
</protein>
<evidence type="ECO:0000313" key="14">
    <source>
        <dbReference type="EMBL" id="KAK5574928.1"/>
    </source>
</evidence>
<evidence type="ECO:0000256" key="7">
    <source>
        <dbReference type="ARBA" id="ARBA00023203"/>
    </source>
</evidence>
<dbReference type="InterPro" id="IPR000048">
    <property type="entry name" value="IQ_motif_EF-hand-BS"/>
</dbReference>
<dbReference type="GO" id="GO:0005524">
    <property type="term" value="F:ATP binding"/>
    <property type="evidence" value="ECO:0007669"/>
    <property type="project" value="UniProtKB-UniRule"/>
</dbReference>
<name>A0AAN7TTL8_9MYCE</name>
<evidence type="ECO:0000259" key="13">
    <source>
        <dbReference type="PROSITE" id="PS51844"/>
    </source>
</evidence>
<dbReference type="Gene3D" id="1.10.10.820">
    <property type="match status" value="1"/>
</dbReference>
<keyword evidence="15" id="KW-1185">Reference proteome</keyword>
<evidence type="ECO:0000256" key="5">
    <source>
        <dbReference type="ARBA" id="ARBA00023123"/>
    </source>
</evidence>
<feature type="region of interest" description="Disordered" evidence="10">
    <location>
        <begin position="1368"/>
        <end position="1388"/>
    </location>
</feature>
<keyword evidence="4 9" id="KW-0175">Coiled coil</keyword>
<reference evidence="14 15" key="1">
    <citation type="submission" date="2023-11" db="EMBL/GenBank/DDBJ databases">
        <title>Dfirmibasis_genome.</title>
        <authorList>
            <person name="Edelbroek B."/>
            <person name="Kjellin J."/>
            <person name="Jerlstrom-Hultqvist J."/>
            <person name="Soderbom F."/>
        </authorList>
    </citation>
    <scope>NUCLEOTIDE SEQUENCE [LARGE SCALE GENOMIC DNA]</scope>
    <source>
        <strain evidence="14 15">TNS-C-14</strain>
    </source>
</reference>
<keyword evidence="3 8" id="KW-0067">ATP-binding</keyword>
<dbReference type="GO" id="GO:0016020">
    <property type="term" value="C:membrane"/>
    <property type="evidence" value="ECO:0007669"/>
    <property type="project" value="TreeGrafter"/>
</dbReference>
<dbReference type="Pfam" id="PF00063">
    <property type="entry name" value="Myosin_head"/>
    <property type="match status" value="1"/>
</dbReference>
<dbReference type="Gene3D" id="3.40.850.10">
    <property type="entry name" value="Kinesin motor domain"/>
    <property type="match status" value="1"/>
</dbReference>
<keyword evidence="1" id="KW-0677">Repeat</keyword>
<evidence type="ECO:0000256" key="6">
    <source>
        <dbReference type="ARBA" id="ARBA00023175"/>
    </source>
</evidence>
<dbReference type="GO" id="GO:0007015">
    <property type="term" value="P:actin filament organization"/>
    <property type="evidence" value="ECO:0007669"/>
    <property type="project" value="TreeGrafter"/>
</dbReference>
<feature type="domain" description="Dilute" evidence="11">
    <location>
        <begin position="1958"/>
        <end position="2184"/>
    </location>
</feature>
<dbReference type="InterPro" id="IPR002710">
    <property type="entry name" value="Dilute_dom"/>
</dbReference>
<gene>
    <name evidence="14" type="ORF">RB653_010182</name>
</gene>
<feature type="compositionally biased region" description="Low complexity" evidence="10">
    <location>
        <begin position="660"/>
        <end position="674"/>
    </location>
</feature>
<evidence type="ECO:0000256" key="10">
    <source>
        <dbReference type="SAM" id="MobiDB-lite"/>
    </source>
</evidence>
<accession>A0AAN7TTL8</accession>
<dbReference type="InterPro" id="IPR004009">
    <property type="entry name" value="SH3_Myosin"/>
</dbReference>
<dbReference type="PANTHER" id="PTHR13140:SF706">
    <property type="entry name" value="DILUTE CLASS UNCONVENTIONAL MYOSIN, ISOFORM C"/>
    <property type="match status" value="1"/>
</dbReference>
<dbReference type="SUPFAM" id="SSF50084">
    <property type="entry name" value="Myosin S1 fragment, N-terminal domain"/>
    <property type="match status" value="1"/>
</dbReference>
<dbReference type="PROSITE" id="PS50096">
    <property type="entry name" value="IQ"/>
    <property type="match status" value="3"/>
</dbReference>
<evidence type="ECO:0000259" key="12">
    <source>
        <dbReference type="PROSITE" id="PS51456"/>
    </source>
</evidence>
<dbReference type="PRINTS" id="PR00193">
    <property type="entry name" value="MYOSINHEAVY"/>
</dbReference>
<feature type="region of interest" description="Actin-binding" evidence="8">
    <location>
        <begin position="689"/>
        <end position="711"/>
    </location>
</feature>
<feature type="binding site" evidence="8">
    <location>
        <begin position="174"/>
        <end position="181"/>
    </location>
    <ligand>
        <name>ATP</name>
        <dbReference type="ChEBI" id="CHEBI:30616"/>
    </ligand>
</feature>
<dbReference type="InterPro" id="IPR027417">
    <property type="entry name" value="P-loop_NTPase"/>
</dbReference>
<feature type="region of interest" description="Disordered" evidence="10">
    <location>
        <begin position="202"/>
        <end position="234"/>
    </location>
</feature>
<evidence type="ECO:0000256" key="4">
    <source>
        <dbReference type="ARBA" id="ARBA00023054"/>
    </source>
</evidence>
<evidence type="ECO:0000256" key="3">
    <source>
        <dbReference type="ARBA" id="ARBA00022840"/>
    </source>
</evidence>
<keyword evidence="5 8" id="KW-0518">Myosin</keyword>
<feature type="domain" description="Myosin N-terminal SH3-like" evidence="13">
    <location>
        <begin position="25"/>
        <end position="77"/>
    </location>
</feature>
<evidence type="ECO:0000256" key="9">
    <source>
        <dbReference type="SAM" id="Coils"/>
    </source>
</evidence>
<dbReference type="FunFam" id="1.10.10.820:FF:000001">
    <property type="entry name" value="Myosin heavy chain"/>
    <property type="match status" value="1"/>
</dbReference>
<organism evidence="14 15">
    <name type="scientific">Dictyostelium firmibasis</name>
    <dbReference type="NCBI Taxonomy" id="79012"/>
    <lineage>
        <taxon>Eukaryota</taxon>
        <taxon>Amoebozoa</taxon>
        <taxon>Evosea</taxon>
        <taxon>Eumycetozoa</taxon>
        <taxon>Dictyostelia</taxon>
        <taxon>Dictyosteliales</taxon>
        <taxon>Dictyosteliaceae</taxon>
        <taxon>Dictyostelium</taxon>
    </lineage>
</organism>
<feature type="domain" description="Myosin motor" evidence="12">
    <location>
        <begin position="81"/>
        <end position="824"/>
    </location>
</feature>
<feature type="region of interest" description="Disordered" evidence="10">
    <location>
        <begin position="648"/>
        <end position="674"/>
    </location>
</feature>
<dbReference type="Gene3D" id="1.20.5.190">
    <property type="match status" value="3"/>
</dbReference>
<feature type="compositionally biased region" description="Low complexity" evidence="10">
    <location>
        <begin position="202"/>
        <end position="215"/>
    </location>
</feature>
<dbReference type="Gene3D" id="1.20.58.530">
    <property type="match status" value="1"/>
</dbReference>
<dbReference type="GO" id="GO:0005737">
    <property type="term" value="C:cytoplasm"/>
    <property type="evidence" value="ECO:0007669"/>
    <property type="project" value="TreeGrafter"/>
</dbReference>
<dbReference type="InterPro" id="IPR036961">
    <property type="entry name" value="Kinesin_motor_dom_sf"/>
</dbReference>
<dbReference type="GO" id="GO:0016459">
    <property type="term" value="C:myosin complex"/>
    <property type="evidence" value="ECO:0007669"/>
    <property type="project" value="UniProtKB-KW"/>
</dbReference>
<evidence type="ECO:0000313" key="15">
    <source>
        <dbReference type="Proteomes" id="UP001344447"/>
    </source>
</evidence>
<dbReference type="SMART" id="SM00242">
    <property type="entry name" value="MYSc"/>
    <property type="match status" value="1"/>
</dbReference>
<dbReference type="Gene3D" id="6.20.240.20">
    <property type="match status" value="1"/>
</dbReference>
<dbReference type="Gene3D" id="1.20.120.720">
    <property type="entry name" value="Myosin VI head, motor domain, U50 subdomain"/>
    <property type="match status" value="1"/>
</dbReference>
<feature type="coiled-coil region" evidence="9">
    <location>
        <begin position="1654"/>
        <end position="1806"/>
    </location>
</feature>
<dbReference type="SMART" id="SM01132">
    <property type="entry name" value="DIL"/>
    <property type="match status" value="1"/>
</dbReference>
<dbReference type="Proteomes" id="UP001344447">
    <property type="component" value="Unassembled WGS sequence"/>
</dbReference>
<dbReference type="GO" id="GO:0051015">
    <property type="term" value="F:actin filament binding"/>
    <property type="evidence" value="ECO:0007669"/>
    <property type="project" value="TreeGrafter"/>
</dbReference>
<dbReference type="PANTHER" id="PTHR13140">
    <property type="entry name" value="MYOSIN"/>
    <property type="match status" value="1"/>
</dbReference>
<dbReference type="GO" id="GO:0000146">
    <property type="term" value="F:microfilament motor activity"/>
    <property type="evidence" value="ECO:0007669"/>
    <property type="project" value="TreeGrafter"/>
</dbReference>
<dbReference type="EMBL" id="JAVFKY010000006">
    <property type="protein sequence ID" value="KAK5574928.1"/>
    <property type="molecule type" value="Genomic_DNA"/>
</dbReference>
<evidence type="ECO:0000256" key="2">
    <source>
        <dbReference type="ARBA" id="ARBA00022741"/>
    </source>
</evidence>
<dbReference type="SMART" id="SM00015">
    <property type="entry name" value="IQ"/>
    <property type="match status" value="5"/>
</dbReference>
<comment type="similarity">
    <text evidence="8">Belongs to the TRAFAC class myosin-kinesin ATPase superfamily. Myosin family.</text>
</comment>
<keyword evidence="2 8" id="KW-0547">Nucleotide-binding</keyword>
<dbReference type="PROSITE" id="PS51844">
    <property type="entry name" value="SH3_LIKE"/>
    <property type="match status" value="1"/>
</dbReference>
<dbReference type="CDD" id="cd00124">
    <property type="entry name" value="MYSc"/>
    <property type="match status" value="1"/>
</dbReference>
<keyword evidence="7 8" id="KW-0009">Actin-binding</keyword>
<keyword evidence="6 8" id="KW-0505">Motor protein</keyword>
<proteinExistence type="inferred from homology"/>
<sequence length="2241" mass="258094">MTTTTIENGASSPIIVSSSTPKLYQEGAGVWIPDQELGWIGADVIEHLEATPDQVLVRTEDDREIKAPLSKVFQKNPDILEGVDDLSFLSHLHEPAILHNLHHRYNLNQIYTYIGKILIAINPYTSLPLYGKEMISAYYGKQLGTLAPHVYAVAEDAFKDMRYDGTSQSILVSGESGAGKTETTKFLLQYFAAMGNMIKESTTTSSSTNGINTSSDGIPVSTPPPSPMKKSPVDKSIEERVLESTPLLEAFGNAKTLRNDNSSRFGKFIEIHFNEMGSIIGAKILTYLLEKSRIVRQVYNERNYHIFYQLLSGASEELKEKLNLKTIEEYNYLNKSGCFEIEGVSDEEHFNKTCHAMQVAGISLVEQENVFRILSAILLIGNFEFENIAGSNDDSCQLIDRDPLEKVAVLLGCTQADELLNSMLTRKVVTGKESYISHNTKERAENARDSLSMFLYGMMFDWLVVKINSSMSISTQQKSKSFIGVLDIYGFESFEVNGFEQFCINYANEKLQQLFNQHVFKEEQQEYIKEKIDWSYIDFNDNQDTLDLIEKKPICILTLLDEETMFPKATPQTLATKLYSKMTSHSKFEKPRFSSTAFTINHYAGKVTYETDQFLDKNKDFIIPEQISILQRSTFSFIKVLMSHSDKFTQSPGGHPQGNGPPTSSNTKGTSGSSSMKFLSVGSQFSTSLATLMRTISTTTPHYVRCIKPNPEKLPQTFNKQDVIHQLRCGGVMESVRICCAGFPTRRLLSEFYQRYKILYVKDINNNSGGGGGKKGSANKIKDPKVLVQNLLTGIELSDDKYKIGLTKVFLRAGQLASLEDMRLEQLDRSATVIQKRWKGYLYCKRYKKLRDASLVIQTKLRSVHAKQQLSQLQRTHSAILIQKVWRGYRDRVHYNKQRDATLQLQTVIRRHLYSEQVHKERCENAAIILQTKIRQTLAKKDVDKKLRGIILIQARWRGKLAKRLYIQLRAEARSLRTVQEQKNKLQEKLEELQWRLTSEAKRKQQLEEQKLKSDTTMAELQANNDHLQLQLSEIQLKYQELDNTNQSNQSQLSECLIKLEDLTQQLEHSTRLNKKLEKDLTDQSEHLQKLQLQYDETDKQLQQFKQQSEEFSSKLSKTTQQLDFNKQEFDKLVQERDNDNTNNQLEIQQLKKANSTLEEDYFSLSGIRDNLERQVLELRDENQSTKERLDSLTQQSTQLQSVNVQEKQQLESTLQEQSQQLVKLSAEKLGKEDEFKKQLTQMELEIQENKTKLTTQSQLNEQSAEKIKKLKSKLEQTDEDKKHLQQEIERVKQSKQSVEDEKNSLNTQLTTIKLESTQVSTNVSHQKEKITTLKSTIDELNKSINRLQSDQKTKDDELRKVQFELNDQKQQYSRQSKEFSDLQSQSSIDRQKSEITIHSLERTNETLKSDYERVQQSLKQQERDCQQYKDTTSRLENEVKQLIQLKERFENEFFVAKEQNSNQTQESVYLKEVTTQMQQNQSRIERELEEKKQHITRIDDERDELKKQFTQLQQQHEQSSTQLLLAQTELERLRKKEQKYKERGHETSKQQDQFNMEIQSLRIANNDHLKSLQDYEQEKKKLKEKLSTSKQEVQQQRESIIKMEAELSAVKQHSQWVENSFTDMKQRNQELIESSALYKQQLAQQSSSIDSTIKEKEFEISKLSQQLQASNQQLISLKEDLSSMKNSNQLESDQQSKQLSQLIEENQQLKSNANEIAKQLESAVTENHKINNTIKEQELKSKRMSVELQQHIDEGKQQEIQQLQSTIAQLKQQQQSETGRLEKEIQQLKHERENQMRLVESTKVNYHMLEDRMELYRNVMEIIDHKETEWEKLARLAGCKELETKLLSDFLLSCKLEHTSLGSQVWFHQIDYWCPYEKDSSKGIFFGIIRSIVDFTIKNFDDVDLLSYLLACCSLTLFLHKKILIKFLNGANSIMPVIPSIGDLEELNDRLSSHSNSGTIDFIDQLQQGTGRTFGLIFRIATSKLSPLVDGAILNENYNKKLTISASSFGGLGNGVSSFSSTNGIGGNLLSIELITTYLSSIISIFQHRMVHFTLSQRFFNQVFCWIGALIMKGFMLRQTFCTESFAVFVKSKIDSLTKWADEVGNVWVGEVGNAFQQVREVIAVLNYKDKEKIIDERTRKQYCPTLNSNQLKQVLSLFTPGEYGGKRVSAKVIASICPPSKSSASQSFVQDENKLNTIPIDSLHYLEIQDIQSLSLPFSIRQTIENEIINLKQQVACKK</sequence>
<dbReference type="Pfam" id="PF00612">
    <property type="entry name" value="IQ"/>
    <property type="match status" value="3"/>
</dbReference>
<dbReference type="InterPro" id="IPR001609">
    <property type="entry name" value="Myosin_head_motor_dom-like"/>
</dbReference>
<evidence type="ECO:0000259" key="11">
    <source>
        <dbReference type="PROSITE" id="PS51126"/>
    </source>
</evidence>